<reference evidence="4 5" key="1">
    <citation type="submission" date="2018-08" db="EMBL/GenBank/DDBJ databases">
        <title>Aphanomyces genome sequencing and annotation.</title>
        <authorList>
            <person name="Minardi D."/>
            <person name="Oidtmann B."/>
            <person name="Van Der Giezen M."/>
            <person name="Studholme D.J."/>
        </authorList>
    </citation>
    <scope>NUCLEOTIDE SEQUENCE [LARGE SCALE GENOMIC DNA]</scope>
    <source>
        <strain evidence="4 5">NJM0002</strain>
    </source>
</reference>
<sequence length="910" mass="106299">NLQENCLPCYRTVTASTGSKDGTMMAVDEEEHSAGGSGGGKGLDEPNMEAASLDALEKDFQEVLTELVGDKSLERFRLEYEKLHRALKKSNMQEKKLIKKCRELNGEIVNNAAKVQTALKLSQEDQTTISSLKKEMEKAWKMVDASHEKEIRAKETITQLKDEITNLSRLVEQGAGLSVGQENAMKELVRVKEELSRNNDEHETNARKDHARIQELHVKIAEMEEGKRVQALEVQALKDKLQLKANEQERENRRKERLDKEIKDVKVKLERKSVENIALSTDIGRATTQVQALEKQLAEAQATMEKYVRDYETLYNRSQKLTELLNDQVERREFEAEIKAKNDDITKLKLEKNMAERKIDKEKRNTQKVEAKLEEECTNKLVLQTQIKSMQKDLDSDKRVEEAQKAELDALERERTIQIKAAQKAEERARMIGDEVKTNERIAKNLEAELNGYKQEAAKQRKLIYQLEKEREKYGIEASEQRNLFVQAQEEIKLKDMRIYEMQKKVTEGDGKLKQQQQLYEAVRSDRNLYSKNLIESQDEIAEMKRKFKIINHQIEQLKEEVSAKDHALVKEHFDHQKVEKQREQHKNELARLRTLLATNEETINNQDAEIRKLTTMIRRMDDEALEQKKEYDQVINERDILGTQLIRRNDELALLYEKLKIQQSTLSKGETQYQERMADIRVLKLKITDMKRELHIAKHQVGQLDDLKREVYHLQRELLQEKTKVKALSEELENPMNVHRWRKLEGSDPATYEMIQKIQTLQKRLIQKTEEVVEKDLIVHEKDKLYVELKNILARQPGPEVAEQLSVYQQTLRDKDKQLKALLSEQNMFQSKENELKFEIERLARELHDVKRKYYKMKLEEKLADTPHQLPTLLKMPPQDKAKALVEAQKQLAITSSKRYIGGGFSLNQ</sequence>
<dbReference type="EMBL" id="QUSY01001003">
    <property type="protein sequence ID" value="RHY26436.1"/>
    <property type="molecule type" value="Genomic_DNA"/>
</dbReference>
<evidence type="ECO:0000313" key="4">
    <source>
        <dbReference type="EMBL" id="RHY26436.1"/>
    </source>
</evidence>
<feature type="domain" description="Cilia- and flagella-associated protein 58 central coiled coil" evidence="3">
    <location>
        <begin position="398"/>
        <end position="697"/>
    </location>
</feature>
<keyword evidence="5" id="KW-1185">Reference proteome</keyword>
<evidence type="ECO:0000313" key="5">
    <source>
        <dbReference type="Proteomes" id="UP000285060"/>
    </source>
</evidence>
<dbReference type="Pfam" id="PF21771">
    <property type="entry name" value="CFAP58_CC"/>
    <property type="match status" value="1"/>
</dbReference>
<proteinExistence type="predicted"/>
<feature type="coiled-coil region" evidence="2">
    <location>
        <begin position="806"/>
        <end position="861"/>
    </location>
</feature>
<keyword evidence="1 2" id="KW-0175">Coiled coil</keyword>
<name>A0A418ANE8_9STRA</name>
<feature type="non-terminal residue" evidence="4">
    <location>
        <position position="1"/>
    </location>
</feature>
<dbReference type="PANTHER" id="PTHR32083">
    <property type="entry name" value="CILIA AND FLAGELLA-ASSOCIATED PROTEIN 58-RELATED"/>
    <property type="match status" value="1"/>
</dbReference>
<dbReference type="Proteomes" id="UP000285060">
    <property type="component" value="Unassembled WGS sequence"/>
</dbReference>
<organism evidence="4 5">
    <name type="scientific">Aphanomyces invadans</name>
    <dbReference type="NCBI Taxonomy" id="157072"/>
    <lineage>
        <taxon>Eukaryota</taxon>
        <taxon>Sar</taxon>
        <taxon>Stramenopiles</taxon>
        <taxon>Oomycota</taxon>
        <taxon>Saprolegniomycetes</taxon>
        <taxon>Saprolegniales</taxon>
        <taxon>Verrucalvaceae</taxon>
        <taxon>Aphanomyces</taxon>
    </lineage>
</organism>
<gene>
    <name evidence="4" type="ORF">DYB32_007612</name>
</gene>
<dbReference type="VEuPathDB" id="FungiDB:H310_03159"/>
<comment type="caution">
    <text evidence="4">The sequence shown here is derived from an EMBL/GenBank/DDBJ whole genome shotgun (WGS) entry which is preliminary data.</text>
</comment>
<accession>A0A418ANE8</accession>
<protein>
    <recommendedName>
        <fullName evidence="3">Cilia- and flagella-associated protein 58 central coiled coil domain-containing protein</fullName>
    </recommendedName>
</protein>
<dbReference type="InterPro" id="IPR049270">
    <property type="entry name" value="CFAP58_CC"/>
</dbReference>
<feature type="coiled-coil region" evidence="2">
    <location>
        <begin position="527"/>
        <end position="638"/>
    </location>
</feature>
<dbReference type="GO" id="GO:0005856">
    <property type="term" value="C:cytoskeleton"/>
    <property type="evidence" value="ECO:0007669"/>
    <property type="project" value="TreeGrafter"/>
</dbReference>
<evidence type="ECO:0000256" key="2">
    <source>
        <dbReference type="SAM" id="Coils"/>
    </source>
</evidence>
<evidence type="ECO:0000259" key="3">
    <source>
        <dbReference type="Pfam" id="PF21771"/>
    </source>
</evidence>
<feature type="coiled-coil region" evidence="2">
    <location>
        <begin position="231"/>
        <end position="470"/>
    </location>
</feature>
<evidence type="ECO:0000256" key="1">
    <source>
        <dbReference type="ARBA" id="ARBA00023054"/>
    </source>
</evidence>
<dbReference type="AlphaFoldDB" id="A0A418ANE8"/>
<dbReference type="PANTHER" id="PTHR32083:SF0">
    <property type="entry name" value="CILIA AND FLAGELLA-ASSOCIATED PROTEIN 58"/>
    <property type="match status" value="1"/>
</dbReference>